<evidence type="ECO:0000313" key="12">
    <source>
        <dbReference type="Proteomes" id="UP000192917"/>
    </source>
</evidence>
<keyword evidence="9" id="KW-0573">Peptidoglycan synthesis</keyword>
<organism evidence="11 12">
    <name type="scientific">Tistlia consotensis USBA 355</name>
    <dbReference type="NCBI Taxonomy" id="560819"/>
    <lineage>
        <taxon>Bacteria</taxon>
        <taxon>Pseudomonadati</taxon>
        <taxon>Pseudomonadota</taxon>
        <taxon>Alphaproteobacteria</taxon>
        <taxon>Rhodospirillales</taxon>
        <taxon>Rhodovibrionaceae</taxon>
        <taxon>Tistlia</taxon>
    </lineage>
</organism>
<dbReference type="GO" id="GO:0051301">
    <property type="term" value="P:cell division"/>
    <property type="evidence" value="ECO:0007669"/>
    <property type="project" value="UniProtKB-KW"/>
</dbReference>
<keyword evidence="9" id="KW-0961">Cell wall biogenesis/degradation</keyword>
<dbReference type="Proteomes" id="UP000192917">
    <property type="component" value="Unassembled WGS sequence"/>
</dbReference>
<dbReference type="InterPro" id="IPR005762">
    <property type="entry name" value="MurD"/>
</dbReference>
<keyword evidence="8 9" id="KW-0131">Cell cycle</keyword>
<dbReference type="PROSITE" id="PS01011">
    <property type="entry name" value="FOLYLPOLYGLU_SYNT_1"/>
    <property type="match status" value="1"/>
</dbReference>
<dbReference type="EMBL" id="FWZX01000030">
    <property type="protein sequence ID" value="SMF71012.1"/>
    <property type="molecule type" value="Genomic_DNA"/>
</dbReference>
<evidence type="ECO:0000259" key="10">
    <source>
        <dbReference type="Pfam" id="PF08245"/>
    </source>
</evidence>
<keyword evidence="12" id="KW-1185">Reference proteome</keyword>
<feature type="domain" description="Mur ligase central" evidence="10">
    <location>
        <begin position="115"/>
        <end position="297"/>
    </location>
</feature>
<evidence type="ECO:0000256" key="5">
    <source>
        <dbReference type="ARBA" id="ARBA00022618"/>
    </source>
</evidence>
<dbReference type="GO" id="GO:0009252">
    <property type="term" value="P:peptidoglycan biosynthetic process"/>
    <property type="evidence" value="ECO:0007669"/>
    <property type="project" value="UniProtKB-UniRule"/>
</dbReference>
<dbReference type="Gene3D" id="3.40.50.720">
    <property type="entry name" value="NAD(P)-binding Rossmann-like Domain"/>
    <property type="match status" value="1"/>
</dbReference>
<keyword evidence="4 9" id="KW-0436">Ligase</keyword>
<feature type="binding site" evidence="9">
    <location>
        <begin position="117"/>
        <end position="123"/>
    </location>
    <ligand>
        <name>ATP</name>
        <dbReference type="ChEBI" id="CHEBI:30616"/>
    </ligand>
</feature>
<dbReference type="EC" id="6.3.2.9" evidence="9"/>
<keyword evidence="7 9" id="KW-0067">ATP-binding</keyword>
<gene>
    <name evidence="9" type="primary">murD</name>
    <name evidence="11" type="ORF">SAMN05428998_13014</name>
</gene>
<dbReference type="InterPro" id="IPR018109">
    <property type="entry name" value="Folylpolyglutamate_synth_CS"/>
</dbReference>
<dbReference type="GO" id="GO:0004326">
    <property type="term" value="F:tetrahydrofolylpolyglutamate synthase activity"/>
    <property type="evidence" value="ECO:0007669"/>
    <property type="project" value="InterPro"/>
</dbReference>
<keyword evidence="5 9" id="KW-0132">Cell division</keyword>
<evidence type="ECO:0000256" key="1">
    <source>
        <dbReference type="ARBA" id="ARBA00004496"/>
    </source>
</evidence>
<dbReference type="STRING" id="560819.SAMN05428998_13014"/>
<evidence type="ECO:0000256" key="4">
    <source>
        <dbReference type="ARBA" id="ARBA00022598"/>
    </source>
</evidence>
<evidence type="ECO:0000256" key="2">
    <source>
        <dbReference type="ARBA" id="ARBA00004752"/>
    </source>
</evidence>
<dbReference type="GO" id="GO:0008360">
    <property type="term" value="P:regulation of cell shape"/>
    <property type="evidence" value="ECO:0007669"/>
    <property type="project" value="UniProtKB-KW"/>
</dbReference>
<dbReference type="SUPFAM" id="SSF53623">
    <property type="entry name" value="MurD-like peptide ligases, catalytic domain"/>
    <property type="match status" value="1"/>
</dbReference>
<dbReference type="InterPro" id="IPR036291">
    <property type="entry name" value="NAD(P)-bd_dom_sf"/>
</dbReference>
<dbReference type="HAMAP" id="MF_00639">
    <property type="entry name" value="MurD"/>
    <property type="match status" value="1"/>
</dbReference>
<comment type="subcellular location">
    <subcellularLocation>
        <location evidence="1 9">Cytoplasm</location>
    </subcellularLocation>
</comment>
<accession>A0A1Y6CJR8</accession>
<keyword evidence="3 9" id="KW-0963">Cytoplasm</keyword>
<evidence type="ECO:0000256" key="7">
    <source>
        <dbReference type="ARBA" id="ARBA00022840"/>
    </source>
</evidence>
<dbReference type="InterPro" id="IPR036615">
    <property type="entry name" value="Mur_ligase_C_dom_sf"/>
</dbReference>
<dbReference type="SUPFAM" id="SSF51735">
    <property type="entry name" value="NAD(P)-binding Rossmann-fold domains"/>
    <property type="match status" value="1"/>
</dbReference>
<comment type="pathway">
    <text evidence="2 9">Cell wall biogenesis; peptidoglycan biosynthesis.</text>
</comment>
<evidence type="ECO:0000256" key="9">
    <source>
        <dbReference type="HAMAP-Rule" id="MF_00639"/>
    </source>
</evidence>
<dbReference type="GO" id="GO:0008764">
    <property type="term" value="F:UDP-N-acetylmuramoylalanine-D-glutamate ligase activity"/>
    <property type="evidence" value="ECO:0007669"/>
    <property type="project" value="UniProtKB-UniRule"/>
</dbReference>
<dbReference type="GO" id="GO:0071555">
    <property type="term" value="P:cell wall organization"/>
    <property type="evidence" value="ECO:0007669"/>
    <property type="project" value="UniProtKB-KW"/>
</dbReference>
<evidence type="ECO:0000256" key="6">
    <source>
        <dbReference type="ARBA" id="ARBA00022741"/>
    </source>
</evidence>
<name>A0A1Y6CJR8_9PROT</name>
<dbReference type="Gene3D" id="3.40.1190.10">
    <property type="entry name" value="Mur-like, catalytic domain"/>
    <property type="match status" value="1"/>
</dbReference>
<dbReference type="InterPro" id="IPR013221">
    <property type="entry name" value="Mur_ligase_cen"/>
</dbReference>
<evidence type="ECO:0000256" key="3">
    <source>
        <dbReference type="ARBA" id="ARBA00022490"/>
    </source>
</evidence>
<evidence type="ECO:0000256" key="8">
    <source>
        <dbReference type="ARBA" id="ARBA00023306"/>
    </source>
</evidence>
<dbReference type="Gene3D" id="3.90.190.20">
    <property type="entry name" value="Mur ligase, C-terminal domain"/>
    <property type="match status" value="1"/>
</dbReference>
<dbReference type="Pfam" id="PF08245">
    <property type="entry name" value="Mur_ligase_M"/>
    <property type="match status" value="1"/>
</dbReference>
<proteinExistence type="inferred from homology"/>
<dbReference type="UniPathway" id="UPA00219"/>
<evidence type="ECO:0000313" key="11">
    <source>
        <dbReference type="EMBL" id="SMF71012.1"/>
    </source>
</evidence>
<keyword evidence="9" id="KW-0133">Cell shape</keyword>
<dbReference type="NCBIfam" id="TIGR01087">
    <property type="entry name" value="murD"/>
    <property type="match status" value="1"/>
</dbReference>
<dbReference type="RefSeq" id="WP_085125590.1">
    <property type="nucleotide sequence ID" value="NZ_FWZX01000030.1"/>
</dbReference>
<keyword evidence="6 9" id="KW-0547">Nucleotide-binding</keyword>
<sequence length="475" mass="50096">MIELSFFEGFVVAVLGLGKSGLAAAEALQRSGAEVWAWDDNEDTRARARAAGINLVDLYRASWDEPVTLVISPGIPHEHPAPHPVAALAREHKVEIIGEIELLGRADPDARYVGVTGTNGKSTTTALIGHILQLSGRQVDVGGNLGTPATALERVGMDGIHVLEMSSYALEITFSITFDVAVLLNITPDHLERHGGMAGYVAAKRNIFRRQSRPRTAVIGVDDETCRAIHRELLEAGHQVVRPISAERAVAGGVYVLDGALYDDSEGQAVPALDLREVATLPGRHNWQNAAAAYAACRAIGLDGATAAACIRSFAGLPHRQELVETIEGIAYVNDSKATNADAAAKALACYDAIYWIVGGRAKETGLSGLEPWFGHVVEAFLIGESEPAFAAFLEGKLPYRRCGDLATALAAATEAARRDGRPGAVVLLSPACASFDQFASFEQRGDLFREAVAAIPGTRGEPAALAAPAAGGTA</sequence>
<protein>
    <recommendedName>
        <fullName evidence="9">UDP-N-acetylmuramoylalanine--D-glutamate ligase</fullName>
        <ecNumber evidence="9">6.3.2.9</ecNumber>
    </recommendedName>
    <alternativeName>
        <fullName evidence="9">D-glutamic acid-adding enzyme</fullName>
    </alternativeName>
    <alternativeName>
        <fullName evidence="9">UDP-N-acetylmuramoyl-L-alanyl-D-glutamate synthetase</fullName>
    </alternativeName>
</protein>
<dbReference type="GO" id="GO:0005524">
    <property type="term" value="F:ATP binding"/>
    <property type="evidence" value="ECO:0007669"/>
    <property type="project" value="UniProtKB-UniRule"/>
</dbReference>
<dbReference type="GO" id="GO:0005737">
    <property type="term" value="C:cytoplasm"/>
    <property type="evidence" value="ECO:0007669"/>
    <property type="project" value="UniProtKB-SubCell"/>
</dbReference>
<dbReference type="SUPFAM" id="SSF53244">
    <property type="entry name" value="MurD-like peptide ligases, peptide-binding domain"/>
    <property type="match status" value="1"/>
</dbReference>
<dbReference type="AlphaFoldDB" id="A0A1Y6CJR8"/>
<reference evidence="11 12" key="1">
    <citation type="submission" date="2017-04" db="EMBL/GenBank/DDBJ databases">
        <authorList>
            <person name="Afonso C.L."/>
            <person name="Miller P.J."/>
            <person name="Scott M.A."/>
            <person name="Spackman E."/>
            <person name="Goraichik I."/>
            <person name="Dimitrov K.M."/>
            <person name="Suarez D.L."/>
            <person name="Swayne D.E."/>
        </authorList>
    </citation>
    <scope>NUCLEOTIDE SEQUENCE [LARGE SCALE GENOMIC DNA]</scope>
    <source>
        <strain evidence="11 12">USBA 355</strain>
    </source>
</reference>
<comment type="similarity">
    <text evidence="9">Belongs to the MurCDEF family.</text>
</comment>
<comment type="function">
    <text evidence="9">Cell wall formation. Catalyzes the addition of glutamate to the nucleotide precursor UDP-N-acetylmuramoyl-L-alanine (UMA).</text>
</comment>
<comment type="catalytic activity">
    <reaction evidence="9">
        <text>UDP-N-acetyl-alpha-D-muramoyl-L-alanine + D-glutamate + ATP = UDP-N-acetyl-alpha-D-muramoyl-L-alanyl-D-glutamate + ADP + phosphate + H(+)</text>
        <dbReference type="Rhea" id="RHEA:16429"/>
        <dbReference type="ChEBI" id="CHEBI:15378"/>
        <dbReference type="ChEBI" id="CHEBI:29986"/>
        <dbReference type="ChEBI" id="CHEBI:30616"/>
        <dbReference type="ChEBI" id="CHEBI:43474"/>
        <dbReference type="ChEBI" id="CHEBI:83898"/>
        <dbReference type="ChEBI" id="CHEBI:83900"/>
        <dbReference type="ChEBI" id="CHEBI:456216"/>
        <dbReference type="EC" id="6.3.2.9"/>
    </reaction>
</comment>
<dbReference type="InterPro" id="IPR036565">
    <property type="entry name" value="Mur-like_cat_sf"/>
</dbReference>
<dbReference type="PANTHER" id="PTHR43692:SF1">
    <property type="entry name" value="UDP-N-ACETYLMURAMOYLALANINE--D-GLUTAMATE LIGASE"/>
    <property type="match status" value="1"/>
</dbReference>
<dbReference type="PANTHER" id="PTHR43692">
    <property type="entry name" value="UDP-N-ACETYLMURAMOYLALANINE--D-GLUTAMATE LIGASE"/>
    <property type="match status" value="1"/>
</dbReference>